<dbReference type="PANTHER" id="PTHR43775:SF37">
    <property type="entry name" value="SI:DKEY-61P9.11"/>
    <property type="match status" value="1"/>
</dbReference>
<name>A0ABR3CAG1_9PEZI</name>
<dbReference type="Pfam" id="PF00550">
    <property type="entry name" value="PP-binding"/>
    <property type="match status" value="1"/>
</dbReference>
<keyword evidence="2" id="KW-0597">Phosphoprotein</keyword>
<dbReference type="SMART" id="SM00823">
    <property type="entry name" value="PKS_PP"/>
    <property type="match status" value="1"/>
</dbReference>
<evidence type="ECO:0000259" key="3">
    <source>
        <dbReference type="PROSITE" id="PS50075"/>
    </source>
</evidence>
<dbReference type="PANTHER" id="PTHR43775">
    <property type="entry name" value="FATTY ACID SYNTHASE"/>
    <property type="match status" value="1"/>
</dbReference>
<comment type="caution">
    <text evidence="4">The sequence shown here is derived from an EMBL/GenBank/DDBJ whole genome shotgun (WGS) entry which is preliminary data.</text>
</comment>
<dbReference type="SUPFAM" id="SSF47336">
    <property type="entry name" value="ACP-like"/>
    <property type="match status" value="1"/>
</dbReference>
<dbReference type="GeneID" id="92012519"/>
<dbReference type="InterPro" id="IPR013968">
    <property type="entry name" value="PKS_KR"/>
</dbReference>
<dbReference type="InterPro" id="IPR050091">
    <property type="entry name" value="PKS_NRPS_Biosynth_Enz"/>
</dbReference>
<evidence type="ECO:0000313" key="4">
    <source>
        <dbReference type="EMBL" id="KAL0257620.1"/>
    </source>
</evidence>
<dbReference type="Gene3D" id="3.40.50.720">
    <property type="entry name" value="NAD(P)-binding Rossmann-like Domain"/>
    <property type="match status" value="1"/>
</dbReference>
<evidence type="ECO:0000256" key="2">
    <source>
        <dbReference type="ARBA" id="ARBA00022553"/>
    </source>
</evidence>
<organism evidence="4 5">
    <name type="scientific">Diplodia seriata</name>
    <dbReference type="NCBI Taxonomy" id="420778"/>
    <lineage>
        <taxon>Eukaryota</taxon>
        <taxon>Fungi</taxon>
        <taxon>Dikarya</taxon>
        <taxon>Ascomycota</taxon>
        <taxon>Pezizomycotina</taxon>
        <taxon>Dothideomycetes</taxon>
        <taxon>Dothideomycetes incertae sedis</taxon>
        <taxon>Botryosphaeriales</taxon>
        <taxon>Botryosphaeriaceae</taxon>
        <taxon>Diplodia</taxon>
    </lineage>
</organism>
<dbReference type="InterPro" id="IPR020806">
    <property type="entry name" value="PKS_PP-bd"/>
</dbReference>
<keyword evidence="5" id="KW-1185">Reference proteome</keyword>
<dbReference type="Pfam" id="PF08659">
    <property type="entry name" value="KR"/>
    <property type="match status" value="1"/>
</dbReference>
<accession>A0ABR3CAG1</accession>
<evidence type="ECO:0000313" key="5">
    <source>
        <dbReference type="Proteomes" id="UP001430584"/>
    </source>
</evidence>
<evidence type="ECO:0000256" key="1">
    <source>
        <dbReference type="ARBA" id="ARBA00022450"/>
    </source>
</evidence>
<dbReference type="PROSITE" id="PS00012">
    <property type="entry name" value="PHOSPHOPANTETHEINE"/>
    <property type="match status" value="1"/>
</dbReference>
<proteinExistence type="predicted"/>
<dbReference type="InterPro" id="IPR006162">
    <property type="entry name" value="Ppantetheine_attach_site"/>
</dbReference>
<reference evidence="4 5" key="1">
    <citation type="submission" date="2024-02" db="EMBL/GenBank/DDBJ databases">
        <title>De novo assembly and annotation of 12 fungi associated with fruit tree decline syndrome in Ontario, Canada.</title>
        <authorList>
            <person name="Sulman M."/>
            <person name="Ellouze W."/>
            <person name="Ilyukhin E."/>
        </authorList>
    </citation>
    <scope>NUCLEOTIDE SEQUENCE [LARGE SCALE GENOMIC DNA]</scope>
    <source>
        <strain evidence="4 5">FDS-637</strain>
    </source>
</reference>
<feature type="domain" description="Carrier" evidence="3">
    <location>
        <begin position="273"/>
        <end position="357"/>
    </location>
</feature>
<sequence length="376" mass="39216">MDGVKYTPRPPRITLHPDATYVLVGGFAAGAGRELARWLVSRGAQHLLILSESATSHTIDEGHAHSLRDDHGIQAAVIFADGPSSLDKAIQSVPKPIKGVIIGDMNQTSQHQPSVAFYDLHTALRATPVDFFIRLSSGTNTSGAAAALPPNRRRSSTKNLTVTLGLGTSLPGAPSLRAVEAAIEAALVRDSDTAASSSDITIITPPPTSHSASTAAIEADPHLHPARFGPLKQHLHRLLTASTTASTSSSADPTATETLSAGLARLTTTTDTPPTAAAVAALVSAHLRARMARLMMVPAEEVDAQRPLAAYGVDSLVAAELRNWLVKETGVNVAVTRLTRGDVAMVEVAWEVARERVGEGKKVVVVNGGGGGAKKV</sequence>
<gene>
    <name evidence="4" type="ORF">SLS55_008434</name>
</gene>
<dbReference type="Proteomes" id="UP001430584">
    <property type="component" value="Unassembled WGS sequence"/>
</dbReference>
<dbReference type="InterPro" id="IPR057326">
    <property type="entry name" value="KR_dom"/>
</dbReference>
<dbReference type="EMBL" id="JAJVCZ030000008">
    <property type="protein sequence ID" value="KAL0257620.1"/>
    <property type="molecule type" value="Genomic_DNA"/>
</dbReference>
<dbReference type="RefSeq" id="XP_066630649.1">
    <property type="nucleotide sequence ID" value="XM_066779845.1"/>
</dbReference>
<keyword evidence="1" id="KW-0596">Phosphopantetheine</keyword>
<dbReference type="Gene3D" id="1.10.1200.10">
    <property type="entry name" value="ACP-like"/>
    <property type="match status" value="1"/>
</dbReference>
<protein>
    <submittedName>
        <fullName evidence="4">Secondary metabolism biosynthetic enzyme</fullName>
    </submittedName>
</protein>
<dbReference type="SMART" id="SM00822">
    <property type="entry name" value="PKS_KR"/>
    <property type="match status" value="1"/>
</dbReference>
<dbReference type="PROSITE" id="PS50075">
    <property type="entry name" value="CARRIER"/>
    <property type="match status" value="1"/>
</dbReference>
<dbReference type="InterPro" id="IPR009081">
    <property type="entry name" value="PP-bd_ACP"/>
</dbReference>
<dbReference type="InterPro" id="IPR036736">
    <property type="entry name" value="ACP-like_sf"/>
</dbReference>